<protein>
    <submittedName>
        <fullName evidence="11">Nucleotidyltransferase</fullName>
    </submittedName>
</protein>
<dbReference type="PANTHER" id="PTHR33571">
    <property type="entry name" value="SSL8005 PROTEIN"/>
    <property type="match status" value="1"/>
</dbReference>
<dbReference type="GO" id="GO:0005524">
    <property type="term" value="F:ATP binding"/>
    <property type="evidence" value="ECO:0007669"/>
    <property type="project" value="UniProtKB-KW"/>
</dbReference>
<evidence type="ECO:0000256" key="3">
    <source>
        <dbReference type="ARBA" id="ARBA00022679"/>
    </source>
</evidence>
<evidence type="ECO:0000256" key="8">
    <source>
        <dbReference type="ARBA" id="ARBA00022842"/>
    </source>
</evidence>
<evidence type="ECO:0000313" key="12">
    <source>
        <dbReference type="Proteomes" id="UP000178372"/>
    </source>
</evidence>
<comment type="cofactor">
    <cofactor evidence="1">
        <name>Mg(2+)</name>
        <dbReference type="ChEBI" id="CHEBI:18420"/>
    </cofactor>
</comment>
<evidence type="ECO:0000259" key="10">
    <source>
        <dbReference type="Pfam" id="PF01909"/>
    </source>
</evidence>
<evidence type="ECO:0000256" key="5">
    <source>
        <dbReference type="ARBA" id="ARBA00022723"/>
    </source>
</evidence>
<dbReference type="SUPFAM" id="SSF81301">
    <property type="entry name" value="Nucleotidyltransferase"/>
    <property type="match status" value="1"/>
</dbReference>
<organism evidence="11 12">
    <name type="scientific">Candidatus Roizmanbacteria bacterium RIFCSPHIGHO2_01_FULL_39_12b</name>
    <dbReference type="NCBI Taxonomy" id="1802030"/>
    <lineage>
        <taxon>Bacteria</taxon>
        <taxon>Candidatus Roizmaniibacteriota</taxon>
    </lineage>
</organism>
<comment type="similarity">
    <text evidence="9">Belongs to the MntA antitoxin family.</text>
</comment>
<keyword evidence="6" id="KW-0547">Nucleotide-binding</keyword>
<keyword evidence="2" id="KW-1277">Toxin-antitoxin system</keyword>
<keyword evidence="4" id="KW-0548">Nucleotidyltransferase</keyword>
<dbReference type="InterPro" id="IPR043519">
    <property type="entry name" value="NT_sf"/>
</dbReference>
<proteinExistence type="inferred from homology"/>
<dbReference type="PANTHER" id="PTHR33571:SF19">
    <property type="entry name" value="PROTEIN ADENYLYLTRANSFERASE MJ0128-RELATED"/>
    <property type="match status" value="1"/>
</dbReference>
<dbReference type="AlphaFoldDB" id="A0A1F7G7Y8"/>
<dbReference type="EMBL" id="MFZF01000037">
    <property type="protein sequence ID" value="OGK14970.1"/>
    <property type="molecule type" value="Genomic_DNA"/>
</dbReference>
<dbReference type="Gene3D" id="3.30.460.10">
    <property type="entry name" value="Beta Polymerase, domain 2"/>
    <property type="match status" value="1"/>
</dbReference>
<evidence type="ECO:0000256" key="6">
    <source>
        <dbReference type="ARBA" id="ARBA00022741"/>
    </source>
</evidence>
<evidence type="ECO:0000256" key="1">
    <source>
        <dbReference type="ARBA" id="ARBA00001946"/>
    </source>
</evidence>
<name>A0A1F7G7Y8_9BACT</name>
<dbReference type="InterPro" id="IPR002934">
    <property type="entry name" value="Polymerase_NTP_transf_dom"/>
</dbReference>
<dbReference type="Proteomes" id="UP000178372">
    <property type="component" value="Unassembled WGS sequence"/>
</dbReference>
<comment type="caution">
    <text evidence="11">The sequence shown here is derived from an EMBL/GenBank/DDBJ whole genome shotgun (WGS) entry which is preliminary data.</text>
</comment>
<gene>
    <name evidence="11" type="ORF">A2690_03020</name>
</gene>
<evidence type="ECO:0000256" key="2">
    <source>
        <dbReference type="ARBA" id="ARBA00022649"/>
    </source>
</evidence>
<accession>A0A1F7G7Y8</accession>
<reference evidence="11 12" key="1">
    <citation type="journal article" date="2016" name="Nat. Commun.">
        <title>Thousands of microbial genomes shed light on interconnected biogeochemical processes in an aquifer system.</title>
        <authorList>
            <person name="Anantharaman K."/>
            <person name="Brown C.T."/>
            <person name="Hug L.A."/>
            <person name="Sharon I."/>
            <person name="Castelle C.J."/>
            <person name="Probst A.J."/>
            <person name="Thomas B.C."/>
            <person name="Singh A."/>
            <person name="Wilkins M.J."/>
            <person name="Karaoz U."/>
            <person name="Brodie E.L."/>
            <person name="Williams K.H."/>
            <person name="Hubbard S.S."/>
            <person name="Banfield J.F."/>
        </authorList>
    </citation>
    <scope>NUCLEOTIDE SEQUENCE [LARGE SCALE GENOMIC DNA]</scope>
</reference>
<dbReference type="InterPro" id="IPR052038">
    <property type="entry name" value="Type-VII_TA_antitoxin"/>
</dbReference>
<evidence type="ECO:0000256" key="9">
    <source>
        <dbReference type="ARBA" id="ARBA00038276"/>
    </source>
</evidence>
<dbReference type="GO" id="GO:0046872">
    <property type="term" value="F:metal ion binding"/>
    <property type="evidence" value="ECO:0007669"/>
    <property type="project" value="UniProtKB-KW"/>
</dbReference>
<keyword evidence="8" id="KW-0460">Magnesium</keyword>
<dbReference type="Pfam" id="PF01909">
    <property type="entry name" value="NTP_transf_2"/>
    <property type="match status" value="1"/>
</dbReference>
<evidence type="ECO:0000313" key="11">
    <source>
        <dbReference type="EMBL" id="OGK14970.1"/>
    </source>
</evidence>
<sequence>MERDLAIIDKNFELLKKSYNVKKIGIFGSVAKNEQNKNSDVDILVDFFKPVDFFDFLNVEDYLSKILKRKVDLTTKNALKPMI</sequence>
<keyword evidence="3 11" id="KW-0808">Transferase</keyword>
<dbReference type="GO" id="GO:0016779">
    <property type="term" value="F:nucleotidyltransferase activity"/>
    <property type="evidence" value="ECO:0007669"/>
    <property type="project" value="UniProtKB-KW"/>
</dbReference>
<feature type="non-terminal residue" evidence="11">
    <location>
        <position position="83"/>
    </location>
</feature>
<evidence type="ECO:0000256" key="4">
    <source>
        <dbReference type="ARBA" id="ARBA00022695"/>
    </source>
</evidence>
<dbReference type="CDD" id="cd05403">
    <property type="entry name" value="NT_KNTase_like"/>
    <property type="match status" value="1"/>
</dbReference>
<keyword evidence="7" id="KW-0067">ATP-binding</keyword>
<keyword evidence="5" id="KW-0479">Metal-binding</keyword>
<feature type="domain" description="Polymerase nucleotidyl transferase" evidence="10">
    <location>
        <begin position="13"/>
        <end position="81"/>
    </location>
</feature>
<evidence type="ECO:0000256" key="7">
    <source>
        <dbReference type="ARBA" id="ARBA00022840"/>
    </source>
</evidence>